<gene>
    <name evidence="3" type="ORF">CWI84_07005</name>
</gene>
<feature type="region of interest" description="Disordered" evidence="1">
    <location>
        <begin position="203"/>
        <end position="223"/>
    </location>
</feature>
<reference evidence="3 4" key="1">
    <citation type="journal article" date="2011" name="Front. Microbiol.">
        <title>Genomic signatures of strain selection and enhancement in Bacillus atrophaeus var. globigii, a historical biowarfare simulant.</title>
        <authorList>
            <person name="Gibbons H.S."/>
            <person name="Broomall S.M."/>
            <person name="McNew L.A."/>
            <person name="Daligault H."/>
            <person name="Chapman C."/>
            <person name="Bruce D."/>
            <person name="Karavis M."/>
            <person name="Krepps M."/>
            <person name="McGregor P.A."/>
            <person name="Hong C."/>
            <person name="Park K.H."/>
            <person name="Akmal A."/>
            <person name="Feldman A."/>
            <person name="Lin J.S."/>
            <person name="Chang W.E."/>
            <person name="Higgs B.W."/>
            <person name="Demirev P."/>
            <person name="Lindquist J."/>
            <person name="Liem A."/>
            <person name="Fochler E."/>
            <person name="Read T.D."/>
            <person name="Tapia R."/>
            <person name="Johnson S."/>
            <person name="Bishop-Lilly K.A."/>
            <person name="Detter C."/>
            <person name="Han C."/>
            <person name="Sozhamannan S."/>
            <person name="Rosenzweig C.N."/>
            <person name="Skowronski E.W."/>
        </authorList>
    </citation>
    <scope>NUCLEOTIDE SEQUENCE [LARGE SCALE GENOMIC DNA]</scope>
    <source>
        <strain evidence="3 4">CC-PW-9</strain>
    </source>
</reference>
<feature type="transmembrane region" description="Helical" evidence="2">
    <location>
        <begin position="50"/>
        <end position="69"/>
    </location>
</feature>
<evidence type="ECO:0000256" key="2">
    <source>
        <dbReference type="SAM" id="Phobius"/>
    </source>
</evidence>
<dbReference type="AlphaFoldDB" id="A0A432ZR90"/>
<feature type="transmembrane region" description="Helical" evidence="2">
    <location>
        <begin position="12"/>
        <end position="30"/>
    </location>
</feature>
<feature type="compositionally biased region" description="Polar residues" evidence="1">
    <location>
        <begin position="203"/>
        <end position="216"/>
    </location>
</feature>
<dbReference type="OrthoDB" id="6239428at2"/>
<keyword evidence="2" id="KW-0472">Membrane</keyword>
<evidence type="ECO:0000313" key="3">
    <source>
        <dbReference type="EMBL" id="RUO80372.1"/>
    </source>
</evidence>
<keyword evidence="2" id="KW-1133">Transmembrane helix</keyword>
<dbReference type="Proteomes" id="UP000287996">
    <property type="component" value="Unassembled WGS sequence"/>
</dbReference>
<evidence type="ECO:0000256" key="1">
    <source>
        <dbReference type="SAM" id="MobiDB-lite"/>
    </source>
</evidence>
<proteinExistence type="predicted"/>
<organism evidence="3 4">
    <name type="scientific">Idiomarina tyrosinivorans</name>
    <dbReference type="NCBI Taxonomy" id="1445662"/>
    <lineage>
        <taxon>Bacteria</taxon>
        <taxon>Pseudomonadati</taxon>
        <taxon>Pseudomonadota</taxon>
        <taxon>Gammaproteobacteria</taxon>
        <taxon>Alteromonadales</taxon>
        <taxon>Idiomarinaceae</taxon>
        <taxon>Idiomarina</taxon>
    </lineage>
</organism>
<sequence>MDVSKPLSKKRVASIAVVVGGIVALIKYVLEGRLSETVVDPQMGLFSLYSLISSIAIGVLLAAAIYLAVRTWQNHYSWVAAAFTVVALALVGFSVKTTVDTLQINTALLDAANPDTPTERLRELAQSHLNVGYELQNRLAKNPNTPADVLQALFTENTAMSTRLILASNPNTPNSVLISLSESHPRKWHDRVIAALKSNPKVQSNELSFTPSMTLQENKDGKV</sequence>
<keyword evidence="4" id="KW-1185">Reference proteome</keyword>
<evidence type="ECO:0000313" key="4">
    <source>
        <dbReference type="Proteomes" id="UP000287996"/>
    </source>
</evidence>
<name>A0A432ZR90_9GAMM</name>
<comment type="caution">
    <text evidence="3">The sequence shown here is derived from an EMBL/GenBank/DDBJ whole genome shotgun (WGS) entry which is preliminary data.</text>
</comment>
<protein>
    <submittedName>
        <fullName evidence="3">Uncharacterized protein</fullName>
    </submittedName>
</protein>
<dbReference type="EMBL" id="PIQH01000005">
    <property type="protein sequence ID" value="RUO80372.1"/>
    <property type="molecule type" value="Genomic_DNA"/>
</dbReference>
<dbReference type="RefSeq" id="WP_126841869.1">
    <property type="nucleotide sequence ID" value="NZ_PIQH01000005.1"/>
</dbReference>
<keyword evidence="2" id="KW-0812">Transmembrane</keyword>
<feature type="transmembrane region" description="Helical" evidence="2">
    <location>
        <begin position="76"/>
        <end position="95"/>
    </location>
</feature>
<accession>A0A432ZR90</accession>